<dbReference type="Gene3D" id="3.30.1360.10">
    <property type="entry name" value="RNA polymerase, RBP11-like subunit"/>
    <property type="match status" value="1"/>
</dbReference>
<evidence type="ECO:0000256" key="7">
    <source>
        <dbReference type="ARBA" id="ARBA00023163"/>
    </source>
</evidence>
<evidence type="ECO:0000256" key="6">
    <source>
        <dbReference type="ARBA" id="ARBA00022695"/>
    </source>
</evidence>
<dbReference type="GO" id="GO:0046983">
    <property type="term" value="F:protein dimerization activity"/>
    <property type="evidence" value="ECO:0007669"/>
    <property type="project" value="InterPro"/>
</dbReference>
<dbReference type="InterPro" id="IPR011773">
    <property type="entry name" value="DNA-dir_RpoA"/>
</dbReference>
<evidence type="ECO:0000256" key="4">
    <source>
        <dbReference type="ARBA" id="ARBA00022478"/>
    </source>
</evidence>
<keyword evidence="7 11" id="KW-0804">Transcription</keyword>
<dbReference type="Pfam" id="PF01000">
    <property type="entry name" value="RNA_pol_A_bac"/>
    <property type="match status" value="1"/>
</dbReference>
<gene>
    <name evidence="11" type="primary">rpoA</name>
    <name evidence="13" type="ORF">COX24_03465</name>
</gene>
<comment type="caution">
    <text evidence="13">The sequence shown here is derived from an EMBL/GenBank/DDBJ whole genome shotgun (WGS) entry which is preliminary data.</text>
</comment>
<accession>A0A2G9ZE67</accession>
<evidence type="ECO:0000256" key="8">
    <source>
        <dbReference type="ARBA" id="ARBA00032524"/>
    </source>
</evidence>
<dbReference type="Proteomes" id="UP000230447">
    <property type="component" value="Unassembled WGS sequence"/>
</dbReference>
<dbReference type="Pfam" id="PF01193">
    <property type="entry name" value="RNA_pol_L"/>
    <property type="match status" value="1"/>
</dbReference>
<comment type="subunit">
    <text evidence="11">Homodimer. The RNAP catalytic core consists of 2 alpha, 1 beta, 1 beta' and 1 omega subunit. When a sigma factor is associated with the core the holoenzyme is formed, which can initiate transcription.</text>
</comment>
<evidence type="ECO:0000256" key="1">
    <source>
        <dbReference type="ARBA" id="ARBA00007123"/>
    </source>
</evidence>
<reference evidence="13 14" key="1">
    <citation type="submission" date="2017-09" db="EMBL/GenBank/DDBJ databases">
        <title>Depth-based differentiation of microbial function through sediment-hosted aquifers and enrichment of novel symbionts in the deep terrestrial subsurface.</title>
        <authorList>
            <person name="Probst A.J."/>
            <person name="Ladd B."/>
            <person name="Jarett J.K."/>
            <person name="Geller-Mcgrath D.E."/>
            <person name="Sieber C.M."/>
            <person name="Emerson J.B."/>
            <person name="Anantharaman K."/>
            <person name="Thomas B.C."/>
            <person name="Malmstrom R."/>
            <person name="Stieglmeier M."/>
            <person name="Klingl A."/>
            <person name="Woyke T."/>
            <person name="Ryan C.M."/>
            <person name="Banfield J.F."/>
        </authorList>
    </citation>
    <scope>NUCLEOTIDE SEQUENCE [LARGE SCALE GENOMIC DNA]</scope>
    <source>
        <strain evidence="13">CG23_combo_of_CG06-09_8_20_14_all_37_87_8</strain>
    </source>
</reference>
<dbReference type="Gene3D" id="2.170.120.12">
    <property type="entry name" value="DNA-directed RNA polymerase, insert domain"/>
    <property type="match status" value="1"/>
</dbReference>
<evidence type="ECO:0000256" key="2">
    <source>
        <dbReference type="ARBA" id="ARBA00012418"/>
    </source>
</evidence>
<dbReference type="FunFam" id="2.170.120.12:FF:000001">
    <property type="entry name" value="DNA-directed RNA polymerase subunit alpha"/>
    <property type="match status" value="1"/>
</dbReference>
<keyword evidence="4 11" id="KW-0240">DNA-directed RNA polymerase</keyword>
<feature type="domain" description="DNA-directed RNA polymerase RpoA/D/Rpb3-type" evidence="12">
    <location>
        <begin position="20"/>
        <end position="228"/>
    </location>
</feature>
<dbReference type="SUPFAM" id="SSF47789">
    <property type="entry name" value="C-terminal domain of RNA polymerase alpha subunit"/>
    <property type="match status" value="1"/>
</dbReference>
<dbReference type="EMBL" id="PCSB01000072">
    <property type="protein sequence ID" value="PIP31465.1"/>
    <property type="molecule type" value="Genomic_DNA"/>
</dbReference>
<dbReference type="InterPro" id="IPR036603">
    <property type="entry name" value="RBP11-like"/>
</dbReference>
<evidence type="ECO:0000256" key="10">
    <source>
        <dbReference type="ARBA" id="ARBA00048552"/>
    </source>
</evidence>
<dbReference type="NCBIfam" id="NF003519">
    <property type="entry name" value="PRK05182.2-5"/>
    <property type="match status" value="1"/>
</dbReference>
<dbReference type="CDD" id="cd06928">
    <property type="entry name" value="RNAP_alpha_NTD"/>
    <property type="match status" value="1"/>
</dbReference>
<dbReference type="SMART" id="SM00662">
    <property type="entry name" value="RPOLD"/>
    <property type="match status" value="1"/>
</dbReference>
<dbReference type="NCBIfam" id="TIGR02027">
    <property type="entry name" value="rpoA"/>
    <property type="match status" value="1"/>
</dbReference>
<dbReference type="GO" id="GO:0003899">
    <property type="term" value="F:DNA-directed RNA polymerase activity"/>
    <property type="evidence" value="ECO:0007669"/>
    <property type="project" value="UniProtKB-UniRule"/>
</dbReference>
<keyword evidence="6 11" id="KW-0548">Nucleotidyltransferase</keyword>
<dbReference type="InterPro" id="IPR036643">
    <property type="entry name" value="RNApol_insert_sf"/>
</dbReference>
<organism evidence="13 14">
    <name type="scientific">bacterium (Candidatus Gribaldobacteria) CG23_combo_of_CG06-09_8_20_14_all_37_87_8</name>
    <dbReference type="NCBI Taxonomy" id="2014278"/>
    <lineage>
        <taxon>Bacteria</taxon>
        <taxon>Candidatus Gribaldobacteria</taxon>
    </lineage>
</organism>
<dbReference type="InterPro" id="IPR011260">
    <property type="entry name" value="RNAP_asu_C"/>
</dbReference>
<comment type="domain">
    <text evidence="11">The N-terminal domain is essential for RNAP assembly and basal transcription, whereas the C-terminal domain is involved in interaction with transcriptional regulators and with upstream promoter elements.</text>
</comment>
<dbReference type="EC" id="2.7.7.6" evidence="2 11"/>
<comment type="similarity">
    <text evidence="1 11">Belongs to the RNA polymerase alpha chain family.</text>
</comment>
<dbReference type="GO" id="GO:0000428">
    <property type="term" value="C:DNA-directed RNA polymerase complex"/>
    <property type="evidence" value="ECO:0007669"/>
    <property type="project" value="UniProtKB-KW"/>
</dbReference>
<keyword evidence="5 11" id="KW-0808">Transferase</keyword>
<dbReference type="AlphaFoldDB" id="A0A2G9ZE67"/>
<name>A0A2G9ZE67_9BACT</name>
<feature type="region of interest" description="Alpha C-terminal domain (alpha-CTD)" evidence="11">
    <location>
        <begin position="258"/>
        <end position="323"/>
    </location>
</feature>
<evidence type="ECO:0000256" key="9">
    <source>
        <dbReference type="ARBA" id="ARBA00033070"/>
    </source>
</evidence>
<dbReference type="GO" id="GO:0003677">
    <property type="term" value="F:DNA binding"/>
    <property type="evidence" value="ECO:0007669"/>
    <property type="project" value="UniProtKB-UniRule"/>
</dbReference>
<dbReference type="GO" id="GO:0005737">
    <property type="term" value="C:cytoplasm"/>
    <property type="evidence" value="ECO:0007669"/>
    <property type="project" value="UniProtKB-ARBA"/>
</dbReference>
<evidence type="ECO:0000256" key="3">
    <source>
        <dbReference type="ARBA" id="ARBA00015972"/>
    </source>
</evidence>
<dbReference type="SUPFAM" id="SSF56553">
    <property type="entry name" value="Insert subdomain of RNA polymerase alpha subunit"/>
    <property type="match status" value="1"/>
</dbReference>
<dbReference type="Gene3D" id="1.10.150.20">
    <property type="entry name" value="5' to 3' exonuclease, C-terminal subdomain"/>
    <property type="match status" value="1"/>
</dbReference>
<proteinExistence type="inferred from homology"/>
<dbReference type="Pfam" id="PF03118">
    <property type="entry name" value="RNA_pol_A_CTD"/>
    <property type="match status" value="1"/>
</dbReference>
<evidence type="ECO:0000313" key="13">
    <source>
        <dbReference type="EMBL" id="PIP31465.1"/>
    </source>
</evidence>
<evidence type="ECO:0000259" key="12">
    <source>
        <dbReference type="SMART" id="SM00662"/>
    </source>
</evidence>
<dbReference type="HAMAP" id="MF_00059">
    <property type="entry name" value="RNApol_bact_RpoA"/>
    <property type="match status" value="1"/>
</dbReference>
<comment type="function">
    <text evidence="11">DNA-dependent RNA polymerase catalyzes the transcription of DNA into RNA using the four ribonucleoside triphosphates as substrates.</text>
</comment>
<sequence>MFMSIPLPISPKLIKKEENTGYFEVEGLYPGYGITVGNALRRVLLSSLEGAAITEVKIKGAPHEFSALSGVLEDVIMILVNLKKLNFKCFSDEPQMITLKAKGEKEVTARDFKLTSEVELTSPKEHIATLTKSTAELEIEAKIEKGIGYEPIEAIESGKIGVGALPLDAFYSPVKKVKIEVENMRVGKRTDFEKLKLEIQTNGVLEPEEALKKSAEILVNHFSVFSSLFGEEDLQKSVIDQEKEQSQQNKKTADEQEAKKIKIENLNIPERAKNGLTKAGIKIVAKLIKKTKEELLTLDGMGEKAAQEVISELKKMNLSLKEE</sequence>
<dbReference type="SUPFAM" id="SSF55257">
    <property type="entry name" value="RBP11-like subunits of RNA polymerase"/>
    <property type="match status" value="1"/>
</dbReference>
<dbReference type="InterPro" id="IPR011262">
    <property type="entry name" value="DNA-dir_RNA_pol_insert"/>
</dbReference>
<evidence type="ECO:0000256" key="5">
    <source>
        <dbReference type="ARBA" id="ARBA00022679"/>
    </source>
</evidence>
<comment type="catalytic activity">
    <reaction evidence="10 11">
        <text>RNA(n) + a ribonucleoside 5'-triphosphate = RNA(n+1) + diphosphate</text>
        <dbReference type="Rhea" id="RHEA:21248"/>
        <dbReference type="Rhea" id="RHEA-COMP:14527"/>
        <dbReference type="Rhea" id="RHEA-COMP:17342"/>
        <dbReference type="ChEBI" id="CHEBI:33019"/>
        <dbReference type="ChEBI" id="CHEBI:61557"/>
        <dbReference type="ChEBI" id="CHEBI:140395"/>
        <dbReference type="EC" id="2.7.7.6"/>
    </reaction>
</comment>
<feature type="region of interest" description="Alpha N-terminal domain (alpha-NTD)" evidence="11">
    <location>
        <begin position="1"/>
        <end position="241"/>
    </location>
</feature>
<evidence type="ECO:0000256" key="11">
    <source>
        <dbReference type="HAMAP-Rule" id="MF_00059"/>
    </source>
</evidence>
<dbReference type="InterPro" id="IPR011263">
    <property type="entry name" value="DNA-dir_RNA_pol_RpoA/D/Rpb3"/>
</dbReference>
<dbReference type="GO" id="GO:0006351">
    <property type="term" value="P:DNA-templated transcription"/>
    <property type="evidence" value="ECO:0007669"/>
    <property type="project" value="UniProtKB-UniRule"/>
</dbReference>
<protein>
    <recommendedName>
        <fullName evidence="3 11">DNA-directed RNA polymerase subunit alpha</fullName>
        <shortName evidence="11">RNAP subunit alpha</shortName>
        <ecNumber evidence="2 11">2.7.7.6</ecNumber>
    </recommendedName>
    <alternativeName>
        <fullName evidence="9 11">RNA polymerase subunit alpha</fullName>
    </alternativeName>
    <alternativeName>
        <fullName evidence="8 11">Transcriptase subunit alpha</fullName>
    </alternativeName>
</protein>
<evidence type="ECO:0000313" key="14">
    <source>
        <dbReference type="Proteomes" id="UP000230447"/>
    </source>
</evidence>